<protein>
    <submittedName>
        <fullName evidence="1">Uncharacterized protein</fullName>
    </submittedName>
</protein>
<accession>A0A8R1YYP9</accession>
<dbReference type="EnsemblMetazoa" id="PPA38642.1">
    <property type="protein sequence ID" value="PPA38642.1"/>
    <property type="gene ID" value="WBGene00277011"/>
</dbReference>
<sequence length="216" mass="24880">MEMIIYFIFLLLPHMSNAILCRICTNCELESEEIFSMCDVNQSCYTLNRIHSKMTEMGCGTSCSLMERVRTIDDPCHLCHYDMCNSGKKIIVQRNQIKTTTIINNLKERAKPDSYVEKDIAPFPIDETNPFPIEMSFPHRIVSSLEISKMNGSLITQATDSLNSLPIPIDESPASNREKSEKEGFIHFDYPHDILDEEFEKEVESNLNSKVTYFYI</sequence>
<reference evidence="1" key="2">
    <citation type="submission" date="2022-06" db="UniProtKB">
        <authorList>
            <consortium name="EnsemblMetazoa"/>
        </authorList>
    </citation>
    <scope>IDENTIFICATION</scope>
    <source>
        <strain evidence="1">PS312</strain>
    </source>
</reference>
<accession>A0A2A6BYQ6</accession>
<organism evidence="1 2">
    <name type="scientific">Pristionchus pacificus</name>
    <name type="common">Parasitic nematode worm</name>
    <dbReference type="NCBI Taxonomy" id="54126"/>
    <lineage>
        <taxon>Eukaryota</taxon>
        <taxon>Metazoa</taxon>
        <taxon>Ecdysozoa</taxon>
        <taxon>Nematoda</taxon>
        <taxon>Chromadorea</taxon>
        <taxon>Rhabditida</taxon>
        <taxon>Rhabditina</taxon>
        <taxon>Diplogasteromorpha</taxon>
        <taxon>Diplogasteroidea</taxon>
        <taxon>Neodiplogasteridae</taxon>
        <taxon>Pristionchus</taxon>
    </lineage>
</organism>
<evidence type="ECO:0000313" key="1">
    <source>
        <dbReference type="EnsemblMetazoa" id="PPA38642.1"/>
    </source>
</evidence>
<dbReference type="AlphaFoldDB" id="A0A2A6BYQ6"/>
<dbReference type="Proteomes" id="UP000005239">
    <property type="component" value="Unassembled WGS sequence"/>
</dbReference>
<proteinExistence type="predicted"/>
<gene>
    <name evidence="1" type="primary">WBGene00277011</name>
</gene>
<reference evidence="2" key="1">
    <citation type="journal article" date="2008" name="Nat. Genet.">
        <title>The Pristionchus pacificus genome provides a unique perspective on nematode lifestyle and parasitism.</title>
        <authorList>
            <person name="Dieterich C."/>
            <person name="Clifton S.W."/>
            <person name="Schuster L.N."/>
            <person name="Chinwalla A."/>
            <person name="Delehaunty K."/>
            <person name="Dinkelacker I."/>
            <person name="Fulton L."/>
            <person name="Fulton R."/>
            <person name="Godfrey J."/>
            <person name="Minx P."/>
            <person name="Mitreva M."/>
            <person name="Roeseler W."/>
            <person name="Tian H."/>
            <person name="Witte H."/>
            <person name="Yang S.P."/>
            <person name="Wilson R.K."/>
            <person name="Sommer R.J."/>
        </authorList>
    </citation>
    <scope>NUCLEOTIDE SEQUENCE [LARGE SCALE GENOMIC DNA]</scope>
    <source>
        <strain evidence="2">PS312</strain>
    </source>
</reference>
<evidence type="ECO:0000313" key="2">
    <source>
        <dbReference type="Proteomes" id="UP000005239"/>
    </source>
</evidence>
<name>A0A2A6BYQ6_PRIPA</name>
<keyword evidence="2" id="KW-1185">Reference proteome</keyword>